<accession>A0AAF0GLE7</accession>
<evidence type="ECO:0000313" key="1">
    <source>
        <dbReference type="EMBL" id="WGH21949.1"/>
    </source>
</evidence>
<evidence type="ECO:0000313" key="2">
    <source>
        <dbReference type="Proteomes" id="UP001242841"/>
    </source>
</evidence>
<organism evidence="1 2">
    <name type="scientific">Rhodococcus phage Trogglehumper</name>
    <dbReference type="NCBI Taxonomy" id="3038381"/>
    <lineage>
        <taxon>Viruses</taxon>
        <taxon>Duplodnaviria</taxon>
        <taxon>Heunggongvirae</taxon>
        <taxon>Uroviricota</taxon>
        <taxon>Caudoviricetes</taxon>
        <taxon>Caudoviricetes incertae sedis</taxon>
        <taxon>Trogglehumpervirus</taxon>
        <taxon>Trogglehumpervirus trogglehumper</taxon>
    </lineage>
</organism>
<dbReference type="Proteomes" id="UP001242841">
    <property type="component" value="Segment"/>
</dbReference>
<protein>
    <submittedName>
        <fullName evidence="1">Uncharacterized protein</fullName>
    </submittedName>
</protein>
<sequence>MNREQAILLLWEIANAYGHDRPKAVQALRIIGMTAEEEKLAKALQHLKKNSDGYAFAFDELIERGLRSPEAAKATLEKWGFHE</sequence>
<keyword evidence="2" id="KW-1185">Reference proteome</keyword>
<reference evidence="1" key="1">
    <citation type="submission" date="2023-03" db="EMBL/GenBank/DDBJ databases">
        <authorList>
            <person name="Aguilar E."/>
            <person name="Antigua R."/>
            <person name="Antonino C."/>
            <person name="Bisram R."/>
            <person name="Chen J."/>
            <person name="Davilmar B."/>
            <person name="Del R.K."/>
            <person name="Germosen J."/>
            <person name="Hernandez J."/>
            <person name="Kelloggs L."/>
            <person name="Lema C."/>
            <person name="Li J."/>
            <person name="Melendez A."/>
            <person name="Mohammed I."/>
            <person name="Ryan A."/>
            <person name="Singh S."/>
            <person name="Tariq H."/>
            <person name="Golebiewska U.P."/>
            <person name="Russell D.A."/>
            <person name="Jacobs-Sera D."/>
            <person name="Hatfull G.F."/>
        </authorList>
    </citation>
    <scope>NUCLEOTIDE SEQUENCE</scope>
</reference>
<gene>
    <name evidence="1" type="primary">67</name>
    <name evidence="1" type="ORF">SEA_TROGGLEHUMPER_67</name>
</gene>
<dbReference type="EMBL" id="OQ709222">
    <property type="protein sequence ID" value="WGH21949.1"/>
    <property type="molecule type" value="Genomic_DNA"/>
</dbReference>
<proteinExistence type="predicted"/>
<name>A0AAF0GLE7_9CAUD</name>